<feature type="compositionally biased region" description="Polar residues" evidence="1">
    <location>
        <begin position="175"/>
        <end position="189"/>
    </location>
</feature>
<evidence type="ECO:0000313" key="2">
    <source>
        <dbReference type="EMBL" id="KAK3323354.1"/>
    </source>
</evidence>
<feature type="compositionally biased region" description="Polar residues" evidence="1">
    <location>
        <begin position="207"/>
        <end position="221"/>
    </location>
</feature>
<reference evidence="2" key="2">
    <citation type="submission" date="2023-06" db="EMBL/GenBank/DDBJ databases">
        <authorList>
            <consortium name="Lawrence Berkeley National Laboratory"/>
            <person name="Haridas S."/>
            <person name="Hensen N."/>
            <person name="Bonometti L."/>
            <person name="Westerberg I."/>
            <person name="Brannstrom I.O."/>
            <person name="Guillou S."/>
            <person name="Cros-Aarteil S."/>
            <person name="Calhoun S."/>
            <person name="Kuo A."/>
            <person name="Mondo S."/>
            <person name="Pangilinan J."/>
            <person name="Riley R."/>
            <person name="Labutti K."/>
            <person name="Andreopoulos B."/>
            <person name="Lipzen A."/>
            <person name="Chen C."/>
            <person name="Yanf M."/>
            <person name="Daum C."/>
            <person name="Ng V."/>
            <person name="Clum A."/>
            <person name="Steindorff A."/>
            <person name="Ohm R."/>
            <person name="Martin F."/>
            <person name="Silar P."/>
            <person name="Natvig D."/>
            <person name="Lalanne C."/>
            <person name="Gautier V."/>
            <person name="Ament-Velasquez S.L."/>
            <person name="Kruys A."/>
            <person name="Hutchinson M.I."/>
            <person name="Powell A.J."/>
            <person name="Barry K."/>
            <person name="Miller A.N."/>
            <person name="Grigoriev I.V."/>
            <person name="Debuchy R."/>
            <person name="Gladieux P."/>
            <person name="Thoren M.H."/>
            <person name="Johannesson H."/>
        </authorList>
    </citation>
    <scope>NUCLEOTIDE SEQUENCE</scope>
    <source>
        <strain evidence="2">SMH4131-1</strain>
    </source>
</reference>
<sequence>MPCWPKRRHTLVEDGTASVIGLAPLVRRDTDSGVSAWAKVMAKLSAASPKALLSRLKKAKPAEPEPEPEPEPAPRPPSRVMSMIAFDEDYSPELGAGIFEPEYLQAKQENKGKEKESKGKEKEKKKKQKEESAKAAKERGGSWGTHHAIAFGSTPESSDAEQAGGSGSAGESSLPVVTTESTMARTTSWLFDIPECSSDGSRESNEGLKSQPNGSRSFGQHASVNLTLNHLYRLKKEIDSSSE</sequence>
<organism evidence="2 3">
    <name type="scientific">Cercophora scortea</name>
    <dbReference type="NCBI Taxonomy" id="314031"/>
    <lineage>
        <taxon>Eukaryota</taxon>
        <taxon>Fungi</taxon>
        <taxon>Dikarya</taxon>
        <taxon>Ascomycota</taxon>
        <taxon>Pezizomycotina</taxon>
        <taxon>Sordariomycetes</taxon>
        <taxon>Sordariomycetidae</taxon>
        <taxon>Sordariales</taxon>
        <taxon>Lasiosphaeriaceae</taxon>
        <taxon>Cercophora</taxon>
    </lineage>
</organism>
<comment type="caution">
    <text evidence="2">The sequence shown here is derived from an EMBL/GenBank/DDBJ whole genome shotgun (WGS) entry which is preliminary data.</text>
</comment>
<accession>A0AAE0IE59</accession>
<dbReference type="AlphaFoldDB" id="A0AAE0IE59"/>
<keyword evidence="3" id="KW-1185">Reference proteome</keyword>
<proteinExistence type="predicted"/>
<protein>
    <submittedName>
        <fullName evidence="2">Uncharacterized protein</fullName>
    </submittedName>
</protein>
<name>A0AAE0IE59_9PEZI</name>
<dbReference type="EMBL" id="JAUEPO010000004">
    <property type="protein sequence ID" value="KAK3323354.1"/>
    <property type="molecule type" value="Genomic_DNA"/>
</dbReference>
<feature type="compositionally biased region" description="Low complexity" evidence="1">
    <location>
        <begin position="156"/>
        <end position="173"/>
    </location>
</feature>
<evidence type="ECO:0000313" key="3">
    <source>
        <dbReference type="Proteomes" id="UP001286456"/>
    </source>
</evidence>
<reference evidence="2" key="1">
    <citation type="journal article" date="2023" name="Mol. Phylogenet. Evol.">
        <title>Genome-scale phylogeny and comparative genomics of the fungal order Sordariales.</title>
        <authorList>
            <person name="Hensen N."/>
            <person name="Bonometti L."/>
            <person name="Westerberg I."/>
            <person name="Brannstrom I.O."/>
            <person name="Guillou S."/>
            <person name="Cros-Aarteil S."/>
            <person name="Calhoun S."/>
            <person name="Haridas S."/>
            <person name="Kuo A."/>
            <person name="Mondo S."/>
            <person name="Pangilinan J."/>
            <person name="Riley R."/>
            <person name="LaButti K."/>
            <person name="Andreopoulos B."/>
            <person name="Lipzen A."/>
            <person name="Chen C."/>
            <person name="Yan M."/>
            <person name="Daum C."/>
            <person name="Ng V."/>
            <person name="Clum A."/>
            <person name="Steindorff A."/>
            <person name="Ohm R.A."/>
            <person name="Martin F."/>
            <person name="Silar P."/>
            <person name="Natvig D.O."/>
            <person name="Lalanne C."/>
            <person name="Gautier V."/>
            <person name="Ament-Velasquez S.L."/>
            <person name="Kruys A."/>
            <person name="Hutchinson M.I."/>
            <person name="Powell A.J."/>
            <person name="Barry K."/>
            <person name="Miller A.N."/>
            <person name="Grigoriev I.V."/>
            <person name="Debuchy R."/>
            <person name="Gladieux P."/>
            <person name="Hiltunen Thoren M."/>
            <person name="Johannesson H."/>
        </authorList>
    </citation>
    <scope>NUCLEOTIDE SEQUENCE</scope>
    <source>
        <strain evidence="2">SMH4131-1</strain>
    </source>
</reference>
<gene>
    <name evidence="2" type="ORF">B0T19DRAFT_401689</name>
</gene>
<dbReference type="Proteomes" id="UP001286456">
    <property type="component" value="Unassembled WGS sequence"/>
</dbReference>
<feature type="compositionally biased region" description="Basic and acidic residues" evidence="1">
    <location>
        <begin position="108"/>
        <end position="140"/>
    </location>
</feature>
<feature type="region of interest" description="Disordered" evidence="1">
    <location>
        <begin position="50"/>
        <end position="221"/>
    </location>
</feature>
<evidence type="ECO:0000256" key="1">
    <source>
        <dbReference type="SAM" id="MobiDB-lite"/>
    </source>
</evidence>